<dbReference type="PROSITE" id="PS50059">
    <property type="entry name" value="FKBP_PPIASE"/>
    <property type="match status" value="1"/>
</dbReference>
<evidence type="ECO:0000256" key="7">
    <source>
        <dbReference type="SAM" id="SignalP"/>
    </source>
</evidence>
<keyword evidence="7" id="KW-0732">Signal</keyword>
<evidence type="ECO:0000256" key="3">
    <source>
        <dbReference type="ARBA" id="ARBA00023110"/>
    </source>
</evidence>
<dbReference type="EMBL" id="JAPAAF010000029">
    <property type="protein sequence ID" value="MCW0484156.1"/>
    <property type="molecule type" value="Genomic_DNA"/>
</dbReference>
<reference evidence="9" key="1">
    <citation type="submission" date="2022-10" db="EMBL/GenBank/DDBJ databases">
        <title>Gaoshiqiia sediminis gen. nov., sp. nov., isolated from coastal sediment.</title>
        <authorList>
            <person name="Yu W.X."/>
            <person name="Mu D.S."/>
            <person name="Du J.Z."/>
            <person name="Liang Y.Q."/>
        </authorList>
    </citation>
    <scope>NUCLEOTIDE SEQUENCE</scope>
    <source>
        <strain evidence="9">A06</strain>
    </source>
</reference>
<dbReference type="EC" id="5.2.1.8" evidence="6"/>
<dbReference type="PROSITE" id="PS51257">
    <property type="entry name" value="PROKAR_LIPOPROTEIN"/>
    <property type="match status" value="1"/>
</dbReference>
<keyword evidence="10" id="KW-1185">Reference proteome</keyword>
<evidence type="ECO:0000256" key="5">
    <source>
        <dbReference type="PROSITE-ProRule" id="PRU00277"/>
    </source>
</evidence>
<organism evidence="9 10">
    <name type="scientific">Gaoshiqia sediminis</name>
    <dbReference type="NCBI Taxonomy" id="2986998"/>
    <lineage>
        <taxon>Bacteria</taxon>
        <taxon>Pseudomonadati</taxon>
        <taxon>Bacteroidota</taxon>
        <taxon>Bacteroidia</taxon>
        <taxon>Marinilabiliales</taxon>
        <taxon>Prolixibacteraceae</taxon>
        <taxon>Gaoshiqia</taxon>
    </lineage>
</organism>
<feature type="chain" id="PRO_5041359097" description="Peptidyl-prolyl cis-trans isomerase" evidence="7">
    <location>
        <begin position="28"/>
        <end position="175"/>
    </location>
</feature>
<dbReference type="PANTHER" id="PTHR43811">
    <property type="entry name" value="FKBP-TYPE PEPTIDYL-PROLYL CIS-TRANS ISOMERASE FKPA"/>
    <property type="match status" value="1"/>
</dbReference>
<evidence type="ECO:0000256" key="6">
    <source>
        <dbReference type="RuleBase" id="RU003915"/>
    </source>
</evidence>
<dbReference type="InterPro" id="IPR001179">
    <property type="entry name" value="PPIase_FKBP_dom"/>
</dbReference>
<evidence type="ECO:0000256" key="1">
    <source>
        <dbReference type="ARBA" id="ARBA00000971"/>
    </source>
</evidence>
<keyword evidence="4 5" id="KW-0413">Isomerase</keyword>
<dbReference type="AlphaFoldDB" id="A0AA42C9L8"/>
<dbReference type="Gene3D" id="3.10.50.40">
    <property type="match status" value="1"/>
</dbReference>
<comment type="similarity">
    <text evidence="2 6">Belongs to the FKBP-type PPIase family.</text>
</comment>
<dbReference type="InterPro" id="IPR046357">
    <property type="entry name" value="PPIase_dom_sf"/>
</dbReference>
<protein>
    <recommendedName>
        <fullName evidence="6">Peptidyl-prolyl cis-trans isomerase</fullName>
        <ecNumber evidence="6">5.2.1.8</ecNumber>
    </recommendedName>
</protein>
<gene>
    <name evidence="9" type="ORF">N2K84_15545</name>
</gene>
<dbReference type="GO" id="GO:0003755">
    <property type="term" value="F:peptidyl-prolyl cis-trans isomerase activity"/>
    <property type="evidence" value="ECO:0007669"/>
    <property type="project" value="UniProtKB-UniRule"/>
</dbReference>
<evidence type="ECO:0000259" key="8">
    <source>
        <dbReference type="PROSITE" id="PS50059"/>
    </source>
</evidence>
<comment type="caution">
    <text evidence="9">The sequence shown here is derived from an EMBL/GenBank/DDBJ whole genome shotgun (WGS) entry which is preliminary data.</text>
</comment>
<name>A0AA42C9L8_9BACT</name>
<evidence type="ECO:0000256" key="4">
    <source>
        <dbReference type="ARBA" id="ARBA00023235"/>
    </source>
</evidence>
<comment type="catalytic activity">
    <reaction evidence="1 5 6">
        <text>[protein]-peptidylproline (omega=180) = [protein]-peptidylproline (omega=0)</text>
        <dbReference type="Rhea" id="RHEA:16237"/>
        <dbReference type="Rhea" id="RHEA-COMP:10747"/>
        <dbReference type="Rhea" id="RHEA-COMP:10748"/>
        <dbReference type="ChEBI" id="CHEBI:83833"/>
        <dbReference type="ChEBI" id="CHEBI:83834"/>
        <dbReference type="EC" id="5.2.1.8"/>
    </reaction>
</comment>
<evidence type="ECO:0000313" key="9">
    <source>
        <dbReference type="EMBL" id="MCW0484156.1"/>
    </source>
</evidence>
<evidence type="ECO:0000256" key="2">
    <source>
        <dbReference type="ARBA" id="ARBA00006577"/>
    </source>
</evidence>
<proteinExistence type="inferred from homology"/>
<sequence length="175" mass="19401">MNKMSKLINLIILAGLMFGAVSCFKEADEPEVINYTPEREAGIISDFIALAESEGIQMDTTDMGVFYVIFSEEEQDGALVQDGDSLGIIYRGYFPDNGLVFDQSSYWYEEGIWKFTFPTPGLIPGFNDAIAHLKEGDEGLFLIPSHLAYGVNGSGSIPPYSPLVFEIELKSIYEE</sequence>
<accession>A0AA42C9L8</accession>
<evidence type="ECO:0000313" key="10">
    <source>
        <dbReference type="Proteomes" id="UP001163821"/>
    </source>
</evidence>
<feature type="domain" description="PPIase FKBP-type" evidence="8">
    <location>
        <begin position="83"/>
        <end position="173"/>
    </location>
</feature>
<dbReference type="Pfam" id="PF00254">
    <property type="entry name" value="FKBP_C"/>
    <property type="match status" value="1"/>
</dbReference>
<dbReference type="SUPFAM" id="SSF54534">
    <property type="entry name" value="FKBP-like"/>
    <property type="match status" value="1"/>
</dbReference>
<dbReference type="PANTHER" id="PTHR43811:SF19">
    <property type="entry name" value="39 KDA FK506-BINDING NUCLEAR PROTEIN"/>
    <property type="match status" value="1"/>
</dbReference>
<dbReference type="Proteomes" id="UP001163821">
    <property type="component" value="Unassembled WGS sequence"/>
</dbReference>
<keyword evidence="3 5" id="KW-0697">Rotamase</keyword>
<feature type="signal peptide" evidence="7">
    <location>
        <begin position="1"/>
        <end position="27"/>
    </location>
</feature>